<organism evidence="2">
    <name type="scientific">Mesocestoides corti</name>
    <name type="common">Flatworm</name>
    <dbReference type="NCBI Taxonomy" id="53468"/>
    <lineage>
        <taxon>Eukaryota</taxon>
        <taxon>Metazoa</taxon>
        <taxon>Spiralia</taxon>
        <taxon>Lophotrochozoa</taxon>
        <taxon>Platyhelminthes</taxon>
        <taxon>Cestoda</taxon>
        <taxon>Eucestoda</taxon>
        <taxon>Cyclophyllidea</taxon>
        <taxon>Mesocestoididae</taxon>
        <taxon>Mesocestoides</taxon>
    </lineage>
</organism>
<feature type="transmembrane region" description="Helical" evidence="1">
    <location>
        <begin position="18"/>
        <end position="36"/>
    </location>
</feature>
<evidence type="ECO:0000256" key="1">
    <source>
        <dbReference type="SAM" id="Phobius"/>
    </source>
</evidence>
<keyword evidence="1" id="KW-1133">Transmembrane helix</keyword>
<reference evidence="2" key="1">
    <citation type="submission" date="2019-11" db="UniProtKB">
        <authorList>
            <consortium name="WormBaseParasite"/>
        </authorList>
    </citation>
    <scope>IDENTIFICATION</scope>
</reference>
<keyword evidence="1" id="KW-0472">Membrane</keyword>
<name>A0A5K3F7K5_MESCO</name>
<keyword evidence="1" id="KW-0812">Transmembrane</keyword>
<protein>
    <submittedName>
        <fullName evidence="2">Polyprenol reductase</fullName>
    </submittedName>
</protein>
<dbReference type="WBParaSite" id="MCU_005377-RA">
    <property type="protein sequence ID" value="MCU_005377-RA"/>
    <property type="gene ID" value="MCU_005377"/>
</dbReference>
<sequence length="94" mass="10817">ARATRQAPSIRVHHAGHAAHYILLLSHVLLWLAAYLSRMTLEHREAQDWLRLGGPICLRPDPTPQSYKERRGQLLFFTFLWLTHAVHLSKAMIG</sequence>
<dbReference type="AlphaFoldDB" id="A0A5K3F7K5"/>
<proteinExistence type="predicted"/>
<accession>A0A5K3F7K5</accession>
<evidence type="ECO:0000313" key="2">
    <source>
        <dbReference type="WBParaSite" id="MCU_005377-RA"/>
    </source>
</evidence>